<comment type="caution">
    <text evidence="10">The sequence shown here is derived from an EMBL/GenBank/DDBJ whole genome shotgun (WGS) entry which is preliminary data.</text>
</comment>
<keyword evidence="4" id="KW-0274">FAD</keyword>
<evidence type="ECO:0000256" key="1">
    <source>
        <dbReference type="ARBA" id="ARBA00001974"/>
    </source>
</evidence>
<dbReference type="InterPro" id="IPR023610">
    <property type="entry name" value="PInositol-4/5-P-5/4-kinase"/>
</dbReference>
<dbReference type="PRINTS" id="PR00370">
    <property type="entry name" value="FMOXYGENASE"/>
</dbReference>
<dbReference type="PANTHER" id="PTHR23086:SF8">
    <property type="entry name" value="PHOSPHATIDYLINOSITOL 5-PHOSPHATE 4-KINASE, ISOFORM A"/>
    <property type="match status" value="1"/>
</dbReference>
<evidence type="ECO:0000256" key="2">
    <source>
        <dbReference type="ARBA" id="ARBA00009183"/>
    </source>
</evidence>
<evidence type="ECO:0000256" key="3">
    <source>
        <dbReference type="ARBA" id="ARBA00022630"/>
    </source>
</evidence>
<dbReference type="Gene3D" id="3.50.50.60">
    <property type="entry name" value="FAD/NAD(P)-binding domain"/>
    <property type="match status" value="2"/>
</dbReference>
<dbReference type="InterPro" id="IPR020946">
    <property type="entry name" value="Flavin_mOase-like"/>
</dbReference>
<dbReference type="Pfam" id="PF01504">
    <property type="entry name" value="PIP5K"/>
    <property type="match status" value="1"/>
</dbReference>
<dbReference type="InterPro" id="IPR036188">
    <property type="entry name" value="FAD/NAD-bd_sf"/>
</dbReference>
<dbReference type="GO" id="GO:0050660">
    <property type="term" value="F:flavin adenine dinucleotide binding"/>
    <property type="evidence" value="ECO:0007669"/>
    <property type="project" value="InterPro"/>
</dbReference>
<feature type="domain" description="PIPK" evidence="9">
    <location>
        <begin position="1"/>
        <end position="354"/>
    </location>
</feature>
<dbReference type="Pfam" id="PF00743">
    <property type="entry name" value="FMO-like"/>
    <property type="match status" value="2"/>
</dbReference>
<dbReference type="InterPro" id="IPR002498">
    <property type="entry name" value="PInositol-4-P-4/5-kinase_core"/>
</dbReference>
<keyword evidence="7" id="KW-0503">Monooxygenase</keyword>
<keyword evidence="8" id="KW-0547">Nucleotide-binding</keyword>
<name>A0A367K0L2_RHIST</name>
<keyword evidence="8" id="KW-0808">Transferase</keyword>
<comment type="cofactor">
    <cofactor evidence="1">
        <name>FAD</name>
        <dbReference type="ChEBI" id="CHEBI:57692"/>
    </cofactor>
</comment>
<dbReference type="Proteomes" id="UP000253551">
    <property type="component" value="Unassembled WGS sequence"/>
</dbReference>
<dbReference type="STRING" id="4846.A0A367K0L2"/>
<feature type="non-terminal residue" evidence="10">
    <location>
        <position position="1"/>
    </location>
</feature>
<sequence>VRYDFKFKDYAPWVFRHLREKFHIDAADYMMSLTHEYILSEIVSPGKSGSFFYYSKDYRFIIKTIHHSEHKFMLKILKNYYEHICHNPNTLLCRFYGLHRIKLPRGRKIHFVIMANVLPPNKDIHATFDLKGSTVGRLTPDEEIVKNPQAVLKDQNWKALDHPFVFKKPIKNVAVIGAGPHGLCSTRFLKESGMKVKVFEQTGSIGGVWKYDETIPPKPPIPYHPPKPKSHDVPQTGISQTMTDDATRLEKQPPSACYRDLMVNIPSKHFSFPDFPFPQDASVFPKHAEMLAYFQRYAYHFELMPLIELNTCVEKVTKIEDGWELILCRYESVPEGLRETRWRERFEAVVAASGLHQEPFVPDIKGLTEYDVRWPEKVTHSKQFRRPEDFKDKNVLIVGVGISGIDMARSLDEFAQSITMASRGPWISPIAVINSMRAKIPKHVVIKPEVQSFTNPYGLVDGTITFQDGTFQQVDSVIFCTGYSHSLSYMDPTTGVELGREYAKNAFHEVFLISDPTFCFMAMPRMFSITPYFYTQAVAIARVWSGQAFVPDCDRMAKLESEFNPGLPPDLCACDVRRREVFVSLLNYQAQKLQLDIPRRSGQSLPMLISDK</sequence>
<dbReference type="PROSITE" id="PS51455">
    <property type="entry name" value="PIPK"/>
    <property type="match status" value="1"/>
</dbReference>
<dbReference type="OrthoDB" id="20783at2759"/>
<proteinExistence type="inferred from homology"/>
<evidence type="ECO:0000256" key="8">
    <source>
        <dbReference type="PROSITE-ProRule" id="PRU00781"/>
    </source>
</evidence>
<protein>
    <submittedName>
        <fullName evidence="10">Phosphatidylinositol-4-phosphate 5-kinase</fullName>
    </submittedName>
</protein>
<dbReference type="FunFam" id="3.50.50.60:FF:000138">
    <property type="entry name" value="Flavin-containing monooxygenase"/>
    <property type="match status" value="1"/>
</dbReference>
<keyword evidence="3" id="KW-0285">Flavoprotein</keyword>
<organism evidence="10 11">
    <name type="scientific">Rhizopus stolonifer</name>
    <name type="common">Rhizopus nigricans</name>
    <dbReference type="NCBI Taxonomy" id="4846"/>
    <lineage>
        <taxon>Eukaryota</taxon>
        <taxon>Fungi</taxon>
        <taxon>Fungi incertae sedis</taxon>
        <taxon>Mucoromycota</taxon>
        <taxon>Mucoromycotina</taxon>
        <taxon>Mucoromycetes</taxon>
        <taxon>Mucorales</taxon>
        <taxon>Mucorineae</taxon>
        <taxon>Rhizopodaceae</taxon>
        <taxon>Rhizopus</taxon>
    </lineage>
</organism>
<comment type="similarity">
    <text evidence="2">Belongs to the FMO family.</text>
</comment>
<dbReference type="SUPFAM" id="SSF51905">
    <property type="entry name" value="FAD/NAD(P)-binding domain"/>
    <property type="match status" value="2"/>
</dbReference>
<dbReference type="GO" id="GO:0005524">
    <property type="term" value="F:ATP binding"/>
    <property type="evidence" value="ECO:0007669"/>
    <property type="project" value="UniProtKB-UniRule"/>
</dbReference>
<dbReference type="SMART" id="SM00330">
    <property type="entry name" value="PIPKc"/>
    <property type="match status" value="1"/>
</dbReference>
<gene>
    <name evidence="10" type="primary">MSS4_2</name>
    <name evidence="10" type="ORF">CU098_001106</name>
</gene>
<dbReference type="Gene3D" id="3.30.800.10">
    <property type="entry name" value="Phosphatidylinositol Phosphate Kinase II Beta"/>
    <property type="match status" value="1"/>
</dbReference>
<dbReference type="InterPro" id="IPR027483">
    <property type="entry name" value="PInositol-4-P-4/5-kinase_C_sf"/>
</dbReference>
<dbReference type="EMBL" id="PJQM01002392">
    <property type="protein sequence ID" value="RCH95744.1"/>
    <property type="molecule type" value="Genomic_DNA"/>
</dbReference>
<reference evidence="10 11" key="1">
    <citation type="journal article" date="2018" name="G3 (Bethesda)">
        <title>Phylogenetic and Phylogenomic Definition of Rhizopus Species.</title>
        <authorList>
            <person name="Gryganskyi A.P."/>
            <person name="Golan J."/>
            <person name="Dolatabadi S."/>
            <person name="Mondo S."/>
            <person name="Robb S."/>
            <person name="Idnurm A."/>
            <person name="Muszewska A."/>
            <person name="Steczkiewicz K."/>
            <person name="Masonjones S."/>
            <person name="Liao H.L."/>
            <person name="Gajdeczka M.T."/>
            <person name="Anike F."/>
            <person name="Vuek A."/>
            <person name="Anishchenko I.M."/>
            <person name="Voigt K."/>
            <person name="de Hoog G.S."/>
            <person name="Smith M.E."/>
            <person name="Heitman J."/>
            <person name="Vilgalys R."/>
            <person name="Stajich J.E."/>
        </authorList>
    </citation>
    <scope>NUCLEOTIDE SEQUENCE [LARGE SCALE GENOMIC DNA]</scope>
    <source>
        <strain evidence="10 11">LSU 92-RS-03</strain>
    </source>
</reference>
<accession>A0A367K0L2</accession>
<evidence type="ECO:0000256" key="5">
    <source>
        <dbReference type="ARBA" id="ARBA00022857"/>
    </source>
</evidence>
<evidence type="ECO:0000256" key="6">
    <source>
        <dbReference type="ARBA" id="ARBA00023002"/>
    </source>
</evidence>
<dbReference type="SUPFAM" id="SSF56104">
    <property type="entry name" value="SAICAR synthase-like"/>
    <property type="match status" value="1"/>
</dbReference>
<dbReference type="PANTHER" id="PTHR23086">
    <property type="entry name" value="PHOSPHATIDYLINOSITOL-4-PHOSPHATE 5-KINASE"/>
    <property type="match status" value="1"/>
</dbReference>
<keyword evidence="8 10" id="KW-0418">Kinase</keyword>
<dbReference type="GO" id="GO:0046854">
    <property type="term" value="P:phosphatidylinositol phosphate biosynthetic process"/>
    <property type="evidence" value="ECO:0007669"/>
    <property type="project" value="TreeGrafter"/>
</dbReference>
<dbReference type="GO" id="GO:0004499">
    <property type="term" value="F:N,N-dimethylaniline monooxygenase activity"/>
    <property type="evidence" value="ECO:0007669"/>
    <property type="project" value="InterPro"/>
</dbReference>
<dbReference type="GO" id="GO:0050661">
    <property type="term" value="F:NADP binding"/>
    <property type="evidence" value="ECO:0007669"/>
    <property type="project" value="InterPro"/>
</dbReference>
<evidence type="ECO:0000313" key="11">
    <source>
        <dbReference type="Proteomes" id="UP000253551"/>
    </source>
</evidence>
<keyword evidence="6" id="KW-0560">Oxidoreductase</keyword>
<keyword evidence="5" id="KW-0521">NADP</keyword>
<evidence type="ECO:0000313" key="10">
    <source>
        <dbReference type="EMBL" id="RCH95744.1"/>
    </source>
</evidence>
<dbReference type="Gene3D" id="3.30.810.10">
    <property type="entry name" value="2-Layer Sandwich"/>
    <property type="match status" value="1"/>
</dbReference>
<dbReference type="InterPro" id="IPR027484">
    <property type="entry name" value="PInositol-4-P-5-kinase_N"/>
</dbReference>
<keyword evidence="8" id="KW-0067">ATP-binding</keyword>
<keyword evidence="11" id="KW-1185">Reference proteome</keyword>
<evidence type="ECO:0000256" key="4">
    <source>
        <dbReference type="ARBA" id="ARBA00022827"/>
    </source>
</evidence>
<dbReference type="GO" id="GO:0005886">
    <property type="term" value="C:plasma membrane"/>
    <property type="evidence" value="ECO:0007669"/>
    <property type="project" value="TreeGrafter"/>
</dbReference>
<evidence type="ECO:0000259" key="9">
    <source>
        <dbReference type="PROSITE" id="PS51455"/>
    </source>
</evidence>
<dbReference type="InterPro" id="IPR000960">
    <property type="entry name" value="Flavin_mOase"/>
</dbReference>
<dbReference type="AlphaFoldDB" id="A0A367K0L2"/>
<dbReference type="GO" id="GO:0016308">
    <property type="term" value="F:1-phosphatidylinositol-4-phosphate 5-kinase activity"/>
    <property type="evidence" value="ECO:0007669"/>
    <property type="project" value="TreeGrafter"/>
</dbReference>
<evidence type="ECO:0000256" key="7">
    <source>
        <dbReference type="ARBA" id="ARBA00023033"/>
    </source>
</evidence>